<proteinExistence type="predicted"/>
<comment type="caution">
    <text evidence="1">The sequence shown here is derived from an EMBL/GenBank/DDBJ whole genome shotgun (WGS) entry which is preliminary data.</text>
</comment>
<evidence type="ECO:0000313" key="2">
    <source>
        <dbReference type="Proteomes" id="UP000023152"/>
    </source>
</evidence>
<keyword evidence="2" id="KW-1185">Reference proteome</keyword>
<organism evidence="1 2">
    <name type="scientific">Reticulomyxa filosa</name>
    <dbReference type="NCBI Taxonomy" id="46433"/>
    <lineage>
        <taxon>Eukaryota</taxon>
        <taxon>Sar</taxon>
        <taxon>Rhizaria</taxon>
        <taxon>Retaria</taxon>
        <taxon>Foraminifera</taxon>
        <taxon>Monothalamids</taxon>
        <taxon>Reticulomyxidae</taxon>
        <taxon>Reticulomyxa</taxon>
    </lineage>
</organism>
<gene>
    <name evidence="1" type="ORF">RFI_13402</name>
</gene>
<evidence type="ECO:0000313" key="1">
    <source>
        <dbReference type="EMBL" id="ETO23772.1"/>
    </source>
</evidence>
<reference evidence="1 2" key="1">
    <citation type="journal article" date="2013" name="Curr. Biol.">
        <title>The Genome of the Foraminiferan Reticulomyxa filosa.</title>
        <authorList>
            <person name="Glockner G."/>
            <person name="Hulsmann N."/>
            <person name="Schleicher M."/>
            <person name="Noegel A.A."/>
            <person name="Eichinger L."/>
            <person name="Gallinger C."/>
            <person name="Pawlowski J."/>
            <person name="Sierra R."/>
            <person name="Euteneuer U."/>
            <person name="Pillet L."/>
            <person name="Moustafa A."/>
            <person name="Platzer M."/>
            <person name="Groth M."/>
            <person name="Szafranski K."/>
            <person name="Schliwa M."/>
        </authorList>
    </citation>
    <scope>NUCLEOTIDE SEQUENCE [LARGE SCALE GENOMIC DNA]</scope>
</reference>
<accession>X6NEJ7</accession>
<dbReference type="Proteomes" id="UP000023152">
    <property type="component" value="Unassembled WGS sequence"/>
</dbReference>
<dbReference type="AlphaFoldDB" id="X6NEJ7"/>
<dbReference type="EMBL" id="ASPP01009718">
    <property type="protein sequence ID" value="ETO23772.1"/>
    <property type="molecule type" value="Genomic_DNA"/>
</dbReference>
<protein>
    <submittedName>
        <fullName evidence="1">Uncharacterized protein</fullName>
    </submittedName>
</protein>
<name>X6NEJ7_RETFI</name>
<sequence length="208" mass="23980">MSATEINLAYRYKPFPAWLAERLKVDSCTYVELEGESRLYSLIGDYVVAHCQQSYRIFPQENSSPAKRLLQRLAKIARQSEKADVDLKENELKAQQTNILLTKQIFFFFGSTIDVTYVTLGLGFHEFIFKEENVKMYALHHTVSQPKGCMGGDISFHSPLVVFVEGRGKAELLRKLCDTALSQAEEKKDSIFVNIYRLLDNKRNFFYI</sequence>